<gene>
    <name evidence="1" type="ORF">CYLTODRAFT_490304</name>
</gene>
<name>A0A0D7BCC9_9AGAR</name>
<accession>A0A0D7BCC9</accession>
<protein>
    <recommendedName>
        <fullName evidence="3">F-box domain-containing protein</fullName>
    </recommendedName>
</protein>
<dbReference type="EMBL" id="KN880516">
    <property type="protein sequence ID" value="KIY67819.1"/>
    <property type="molecule type" value="Genomic_DNA"/>
</dbReference>
<dbReference type="AlphaFoldDB" id="A0A0D7BCC9"/>
<evidence type="ECO:0000313" key="2">
    <source>
        <dbReference type="Proteomes" id="UP000054007"/>
    </source>
</evidence>
<sequence length="471" mass="53259">MPAVSLESLAVETIGEILSHLIESSFWDCMEDSLHKDDTETILRSSRAVAQARQTITAPVSRRYRQAALLQSDLWRHIVFTVSPKQDLFDTILRIHHENQSRAGTLGLRIICNLEDASTAVQQCASAVLSSLLPKTSSLILVLPLLDNHSYPSFSLNFEPFATKRLVQMAVVHRGSPWHTPNPWAEKCIPTIPNLRWYRGNAYSTRGNRNLRYLHLGNIMLTHLMRMISGSPVLESIHVRTVYTNDAAIPPHLIHHKLSIVHIGSLDTEFFTHVTLPALRVLDCTLKYPDHIQAGKSWPEGPEYSNAVDFIQRSNCKLTSLSVGYNLFGPSLVDILKNQNELESLELRTPERWLIEMGQDARVDPLAIKYLSAPNVPKLRDLSIVMDCKNATSLKEALESRLHVETVAKLDTLEVMVTGLQGKYSRPEMSDLEKVFGEYEDMGVLVYVQNYGRRQTQCGDMGENQFVEEFF</sequence>
<evidence type="ECO:0008006" key="3">
    <source>
        <dbReference type="Google" id="ProtNLM"/>
    </source>
</evidence>
<dbReference type="SUPFAM" id="SSF52047">
    <property type="entry name" value="RNI-like"/>
    <property type="match status" value="1"/>
</dbReference>
<evidence type="ECO:0000313" key="1">
    <source>
        <dbReference type="EMBL" id="KIY67819.1"/>
    </source>
</evidence>
<reference evidence="1 2" key="1">
    <citation type="journal article" date="2015" name="Fungal Genet. Biol.">
        <title>Evolution of novel wood decay mechanisms in Agaricales revealed by the genome sequences of Fistulina hepatica and Cylindrobasidium torrendii.</title>
        <authorList>
            <person name="Floudas D."/>
            <person name="Held B.W."/>
            <person name="Riley R."/>
            <person name="Nagy L.G."/>
            <person name="Koehler G."/>
            <person name="Ransdell A.S."/>
            <person name="Younus H."/>
            <person name="Chow J."/>
            <person name="Chiniquy J."/>
            <person name="Lipzen A."/>
            <person name="Tritt A."/>
            <person name="Sun H."/>
            <person name="Haridas S."/>
            <person name="LaButti K."/>
            <person name="Ohm R.A."/>
            <person name="Kues U."/>
            <person name="Blanchette R.A."/>
            <person name="Grigoriev I.V."/>
            <person name="Minto R.E."/>
            <person name="Hibbett D.S."/>
        </authorList>
    </citation>
    <scope>NUCLEOTIDE SEQUENCE [LARGE SCALE GENOMIC DNA]</scope>
    <source>
        <strain evidence="1 2">FP15055 ss-10</strain>
    </source>
</reference>
<organism evidence="1 2">
    <name type="scientific">Cylindrobasidium torrendii FP15055 ss-10</name>
    <dbReference type="NCBI Taxonomy" id="1314674"/>
    <lineage>
        <taxon>Eukaryota</taxon>
        <taxon>Fungi</taxon>
        <taxon>Dikarya</taxon>
        <taxon>Basidiomycota</taxon>
        <taxon>Agaricomycotina</taxon>
        <taxon>Agaricomycetes</taxon>
        <taxon>Agaricomycetidae</taxon>
        <taxon>Agaricales</taxon>
        <taxon>Marasmiineae</taxon>
        <taxon>Physalacriaceae</taxon>
        <taxon>Cylindrobasidium</taxon>
    </lineage>
</organism>
<dbReference type="OrthoDB" id="3131351at2759"/>
<keyword evidence="2" id="KW-1185">Reference proteome</keyword>
<dbReference type="Proteomes" id="UP000054007">
    <property type="component" value="Unassembled WGS sequence"/>
</dbReference>
<proteinExistence type="predicted"/>